<dbReference type="PROSITE" id="PS00482">
    <property type="entry name" value="DIHYDROOROTASE_1"/>
    <property type="match status" value="1"/>
</dbReference>
<evidence type="ECO:0000256" key="7">
    <source>
        <dbReference type="ARBA" id="ARBA00022801"/>
    </source>
</evidence>
<dbReference type="GO" id="GO:0004038">
    <property type="term" value="F:allantoinase activity"/>
    <property type="evidence" value="ECO:0007669"/>
    <property type="project" value="InterPro"/>
</dbReference>
<keyword evidence="6" id="KW-0479">Metal-binding</keyword>
<comment type="cofactor">
    <cofactor evidence="1">
        <name>Zn(2+)</name>
        <dbReference type="ChEBI" id="CHEBI:29105"/>
    </cofactor>
</comment>
<dbReference type="FunFam" id="3.20.20.140:FF:000174">
    <property type="entry name" value="Dihydropyrimidinase-related protein 2"/>
    <property type="match status" value="1"/>
</dbReference>
<evidence type="ECO:0000259" key="9">
    <source>
        <dbReference type="Pfam" id="PF01979"/>
    </source>
</evidence>
<dbReference type="NCBIfam" id="TIGR00857">
    <property type="entry name" value="pyrC_multi"/>
    <property type="match status" value="1"/>
</dbReference>
<comment type="similarity">
    <text evidence="4">Belongs to the metallo-dependent hydrolases superfamily. DHOase family. Class I DHOase subfamily.</text>
</comment>
<reference evidence="10 11" key="1">
    <citation type="submission" date="2016-10" db="EMBL/GenBank/DDBJ databases">
        <title>Draft genome sequences of four alkaliphilic bacteria belonging to the Anaerobacillus genus.</title>
        <authorList>
            <person name="Bassil N.M."/>
            <person name="Lloyd J.R."/>
        </authorList>
    </citation>
    <scope>NUCLEOTIDE SEQUENCE [LARGE SCALE GENOMIC DNA]</scope>
    <source>
        <strain evidence="10 11">DSM 18345</strain>
    </source>
</reference>
<evidence type="ECO:0000256" key="4">
    <source>
        <dbReference type="ARBA" id="ARBA00010286"/>
    </source>
</evidence>
<dbReference type="Gene3D" id="3.20.20.140">
    <property type="entry name" value="Metal-dependent hydrolases"/>
    <property type="match status" value="1"/>
</dbReference>
<dbReference type="RefSeq" id="WP_071310332.1">
    <property type="nucleotide sequence ID" value="NZ_MLQR01000033.1"/>
</dbReference>
<dbReference type="EMBL" id="MLQR01000033">
    <property type="protein sequence ID" value="OIJ12088.1"/>
    <property type="molecule type" value="Genomic_DNA"/>
</dbReference>
<dbReference type="GO" id="GO:0050897">
    <property type="term" value="F:cobalt ion binding"/>
    <property type="evidence" value="ECO:0007669"/>
    <property type="project" value="InterPro"/>
</dbReference>
<comment type="caution">
    <text evidence="10">The sequence shown here is derived from an EMBL/GenBank/DDBJ whole genome shotgun (WGS) entry which is preliminary data.</text>
</comment>
<evidence type="ECO:0000256" key="3">
    <source>
        <dbReference type="ARBA" id="ARBA00008829"/>
    </source>
</evidence>
<keyword evidence="7" id="KW-0378">Hydrolase</keyword>
<dbReference type="InterPro" id="IPR006680">
    <property type="entry name" value="Amidohydro-rel"/>
</dbReference>
<dbReference type="SUPFAM" id="SSF51556">
    <property type="entry name" value="Metallo-dependent hydrolases"/>
    <property type="match status" value="1"/>
</dbReference>
<accession>A0A1S2LHT5</accession>
<dbReference type="InterPro" id="IPR032466">
    <property type="entry name" value="Metal_Hydrolase"/>
</dbReference>
<sequence>MQLVIKNGKVFIDQTFKNVDVFVKDGLIEKILPSEQQELGNCIKVVDATGCYVFPGFIDSHVHFNDPGREEWEGFETGSEAAAAGGMTTILDMPLNSSPSVVNTKILDEKKKHLQTRSTIDFGLWAGITADNVRNKEELKLMRDNGIVGFKAFLSESGISDFACLSKEQLKEAMLISKKLGTVLALHAEENEQIQMYTTALIENNRVDRQAFLESRPLKAEFAAIKHALSLIEQTKASVHFVHVSSSEAIELIFQYKEQGYDVTVEVCPHYLLFSDQDFLQKGPILKCAPPLRDLETIEKLWGCIEKGWVDTIGSDHSPCLYSMKEVGEENIWKAWGGIQGVQFAFSFFLGKAINRDVPLEVVLPLMTENIGKRFGLKNKGSIKVGKDADLTIFNPYEKYMVTKSDILFRNKYSPYENRETTGKIVTTIVRGNIVYDQRKEHEGKKIGLEINYI</sequence>
<protein>
    <submittedName>
        <fullName evidence="10">Allantoinase</fullName>
    </submittedName>
</protein>
<dbReference type="NCBIfam" id="TIGR03178">
    <property type="entry name" value="allantoinase"/>
    <property type="match status" value="1"/>
</dbReference>
<dbReference type="PANTHER" id="PTHR43668">
    <property type="entry name" value="ALLANTOINASE"/>
    <property type="match status" value="1"/>
</dbReference>
<evidence type="ECO:0000256" key="1">
    <source>
        <dbReference type="ARBA" id="ARBA00001947"/>
    </source>
</evidence>
<dbReference type="SUPFAM" id="SSF51338">
    <property type="entry name" value="Composite domain of metallo-dependent hydrolases"/>
    <property type="match status" value="1"/>
</dbReference>
<comment type="subunit">
    <text evidence="5">Homotetramer.</text>
</comment>
<comment type="similarity">
    <text evidence="3">Belongs to the metallo-dependent hydrolases superfamily. Hydantoinase/dihydropyrimidinase family.</text>
</comment>
<dbReference type="GO" id="GO:0008270">
    <property type="term" value="F:zinc ion binding"/>
    <property type="evidence" value="ECO:0007669"/>
    <property type="project" value="InterPro"/>
</dbReference>
<gene>
    <name evidence="10" type="ORF">BKP37_14505</name>
</gene>
<evidence type="ECO:0000256" key="6">
    <source>
        <dbReference type="ARBA" id="ARBA00022723"/>
    </source>
</evidence>
<dbReference type="OrthoDB" id="9765462at2"/>
<dbReference type="Proteomes" id="UP000179524">
    <property type="component" value="Unassembled WGS sequence"/>
</dbReference>
<evidence type="ECO:0000256" key="5">
    <source>
        <dbReference type="ARBA" id="ARBA00011881"/>
    </source>
</evidence>
<dbReference type="GO" id="GO:0006145">
    <property type="term" value="P:purine nucleobase catabolic process"/>
    <property type="evidence" value="ECO:0007669"/>
    <property type="project" value="TreeGrafter"/>
</dbReference>
<evidence type="ECO:0000256" key="8">
    <source>
        <dbReference type="ARBA" id="ARBA00022833"/>
    </source>
</evidence>
<dbReference type="InterPro" id="IPR017593">
    <property type="entry name" value="Allantoinase"/>
</dbReference>
<name>A0A1S2LHT5_9BACI</name>
<dbReference type="GO" id="GO:0000256">
    <property type="term" value="P:allantoin catabolic process"/>
    <property type="evidence" value="ECO:0007669"/>
    <property type="project" value="InterPro"/>
</dbReference>
<dbReference type="PANTHER" id="PTHR43668:SF4">
    <property type="entry name" value="ALLANTOINASE"/>
    <property type="match status" value="1"/>
</dbReference>
<dbReference type="InterPro" id="IPR002195">
    <property type="entry name" value="Dihydroorotase_CS"/>
</dbReference>
<dbReference type="Pfam" id="PF01979">
    <property type="entry name" value="Amidohydro_1"/>
    <property type="match status" value="1"/>
</dbReference>
<dbReference type="InterPro" id="IPR050138">
    <property type="entry name" value="DHOase/Allantoinase_Hydrolase"/>
</dbReference>
<dbReference type="InterPro" id="IPR011059">
    <property type="entry name" value="Metal-dep_hydrolase_composite"/>
</dbReference>
<dbReference type="AlphaFoldDB" id="A0A1S2LHT5"/>
<evidence type="ECO:0000313" key="10">
    <source>
        <dbReference type="EMBL" id="OIJ12088.1"/>
    </source>
</evidence>
<organism evidence="10 11">
    <name type="scientific">Anaerobacillus alkalilacustris</name>
    <dbReference type="NCBI Taxonomy" id="393763"/>
    <lineage>
        <taxon>Bacteria</taxon>
        <taxon>Bacillati</taxon>
        <taxon>Bacillota</taxon>
        <taxon>Bacilli</taxon>
        <taxon>Bacillales</taxon>
        <taxon>Bacillaceae</taxon>
        <taxon>Anaerobacillus</taxon>
    </lineage>
</organism>
<comment type="function">
    <text evidence="2">Catalyzes the reversible cyclization of carbamoyl aspartate to dihydroorotate.</text>
</comment>
<evidence type="ECO:0000313" key="11">
    <source>
        <dbReference type="Proteomes" id="UP000179524"/>
    </source>
</evidence>
<proteinExistence type="inferred from homology"/>
<keyword evidence="11" id="KW-1185">Reference proteome</keyword>
<evidence type="ECO:0000256" key="2">
    <source>
        <dbReference type="ARBA" id="ARBA00002368"/>
    </source>
</evidence>
<feature type="domain" description="Amidohydrolase-related" evidence="9">
    <location>
        <begin position="52"/>
        <end position="435"/>
    </location>
</feature>
<dbReference type="GO" id="GO:0005737">
    <property type="term" value="C:cytoplasm"/>
    <property type="evidence" value="ECO:0007669"/>
    <property type="project" value="TreeGrafter"/>
</dbReference>
<keyword evidence="8" id="KW-0862">Zinc</keyword>